<dbReference type="Gene3D" id="3.90.70.10">
    <property type="entry name" value="Cysteine proteinases"/>
    <property type="match status" value="1"/>
</dbReference>
<dbReference type="GO" id="GO:0008233">
    <property type="term" value="F:peptidase activity"/>
    <property type="evidence" value="ECO:0007669"/>
    <property type="project" value="InterPro"/>
</dbReference>
<dbReference type="AlphaFoldDB" id="A0A1G1ZGL8"/>
<sequence>MIYANFLVNLITGASLVFSSAFLAVPAINVPINFKAAAIPKVPFYSQFSDISSPKWQKVSCGIASLAMLIEFYRPGAVSVNELLNEGISSGAFIYGAGWSHNGLVSLAKNYGLTGNVFDLSNLDATAAFVEFKKILENGPVIASVRYKFEPQNPIPHLVVINGIDENTVYFNDPAGAQAGGEIAVSDFLKSWKKRFIAIRA</sequence>
<evidence type="ECO:0000259" key="2">
    <source>
        <dbReference type="PROSITE" id="PS50990"/>
    </source>
</evidence>
<keyword evidence="1" id="KW-1133">Transmembrane helix</keyword>
<evidence type="ECO:0000256" key="1">
    <source>
        <dbReference type="SAM" id="Phobius"/>
    </source>
</evidence>
<gene>
    <name evidence="3" type="ORF">A3B92_00875</name>
</gene>
<dbReference type="GO" id="GO:0006508">
    <property type="term" value="P:proteolysis"/>
    <property type="evidence" value="ECO:0007669"/>
    <property type="project" value="InterPro"/>
</dbReference>
<dbReference type="Pfam" id="PF13529">
    <property type="entry name" value="Peptidase_C39_2"/>
    <property type="match status" value="1"/>
</dbReference>
<keyword evidence="1" id="KW-0472">Membrane</keyword>
<dbReference type="Proteomes" id="UP000177960">
    <property type="component" value="Unassembled WGS sequence"/>
</dbReference>
<keyword evidence="1" id="KW-0812">Transmembrane</keyword>
<name>A0A1G1ZGL8_9BACT</name>
<dbReference type="InterPro" id="IPR039564">
    <property type="entry name" value="Peptidase_C39-like"/>
</dbReference>
<dbReference type="EMBL" id="MHJG01000019">
    <property type="protein sequence ID" value="OGY63684.1"/>
    <property type="molecule type" value="Genomic_DNA"/>
</dbReference>
<feature type="transmembrane region" description="Helical" evidence="1">
    <location>
        <begin position="6"/>
        <end position="25"/>
    </location>
</feature>
<feature type="domain" description="Peptidase C39" evidence="2">
    <location>
        <begin position="55"/>
        <end position="199"/>
    </location>
</feature>
<evidence type="ECO:0000313" key="4">
    <source>
        <dbReference type="Proteomes" id="UP000177960"/>
    </source>
</evidence>
<reference evidence="3 4" key="1">
    <citation type="journal article" date="2016" name="Nat. Commun.">
        <title>Thousands of microbial genomes shed light on interconnected biogeochemical processes in an aquifer system.</title>
        <authorList>
            <person name="Anantharaman K."/>
            <person name="Brown C.T."/>
            <person name="Hug L.A."/>
            <person name="Sharon I."/>
            <person name="Castelle C.J."/>
            <person name="Probst A.J."/>
            <person name="Thomas B.C."/>
            <person name="Singh A."/>
            <person name="Wilkins M.J."/>
            <person name="Karaoz U."/>
            <person name="Brodie E.L."/>
            <person name="Williams K.H."/>
            <person name="Hubbard S.S."/>
            <person name="Banfield J.F."/>
        </authorList>
    </citation>
    <scope>NUCLEOTIDE SEQUENCE [LARGE SCALE GENOMIC DNA]</scope>
</reference>
<dbReference type="InterPro" id="IPR005074">
    <property type="entry name" value="Peptidase_C39"/>
</dbReference>
<dbReference type="GO" id="GO:0016020">
    <property type="term" value="C:membrane"/>
    <property type="evidence" value="ECO:0007669"/>
    <property type="project" value="InterPro"/>
</dbReference>
<evidence type="ECO:0000313" key="3">
    <source>
        <dbReference type="EMBL" id="OGY63684.1"/>
    </source>
</evidence>
<accession>A0A1G1ZGL8</accession>
<organism evidence="3 4">
    <name type="scientific">Candidatus Harrisonbacteria bacterium RIFCSPHIGHO2_02_FULL_42_16</name>
    <dbReference type="NCBI Taxonomy" id="1798404"/>
    <lineage>
        <taxon>Bacteria</taxon>
        <taxon>Candidatus Harrisoniibacteriota</taxon>
    </lineage>
</organism>
<comment type="caution">
    <text evidence="3">The sequence shown here is derived from an EMBL/GenBank/DDBJ whole genome shotgun (WGS) entry which is preliminary data.</text>
</comment>
<dbReference type="PROSITE" id="PS50990">
    <property type="entry name" value="PEPTIDASE_C39"/>
    <property type="match status" value="1"/>
</dbReference>
<protein>
    <recommendedName>
        <fullName evidence="2">Peptidase C39 domain-containing protein</fullName>
    </recommendedName>
</protein>
<proteinExistence type="predicted"/>
<dbReference type="GO" id="GO:0005524">
    <property type="term" value="F:ATP binding"/>
    <property type="evidence" value="ECO:0007669"/>
    <property type="project" value="InterPro"/>
</dbReference>